<protein>
    <submittedName>
        <fullName evidence="7">Anion transporter</fullName>
    </submittedName>
</protein>
<feature type="transmembrane region" description="Helical" evidence="6">
    <location>
        <begin position="247"/>
        <end position="270"/>
    </location>
</feature>
<dbReference type="AlphaFoldDB" id="A0A1T4W2Q3"/>
<dbReference type="Pfam" id="PF00939">
    <property type="entry name" value="Na_sulph_symp"/>
    <property type="match status" value="1"/>
</dbReference>
<reference evidence="7 8" key="1">
    <citation type="submission" date="2017-02" db="EMBL/GenBank/DDBJ databases">
        <authorList>
            <person name="Peterson S.W."/>
        </authorList>
    </citation>
    <scope>NUCLEOTIDE SEQUENCE [LARGE SCALE GENOMIC DNA]</scope>
    <source>
        <strain evidence="7 8">DSM 16080</strain>
    </source>
</reference>
<evidence type="ECO:0000256" key="6">
    <source>
        <dbReference type="SAM" id="Phobius"/>
    </source>
</evidence>
<feature type="transmembrane region" description="Helical" evidence="6">
    <location>
        <begin position="449"/>
        <end position="473"/>
    </location>
</feature>
<keyword evidence="8" id="KW-1185">Reference proteome</keyword>
<dbReference type="EMBL" id="FUYC01000001">
    <property type="protein sequence ID" value="SKA71477.1"/>
    <property type="molecule type" value="Genomic_DNA"/>
</dbReference>
<evidence type="ECO:0000313" key="8">
    <source>
        <dbReference type="Proteomes" id="UP000190027"/>
    </source>
</evidence>
<sequence>MRRLQRFLYTLRRRNIAMANKFEDFGKKYGTIIAIVVGLCIWMLPTPETMSLTQHKLLAIFSGAVVVWVTLSMSIATSTMILVPLLYLWVGNPDGAVNEAGRLIHSAKFAISGFGSPALWLLVTGFIISTAMTETGIAKRVALVMMKRFGKTPLGAIITPMFANLLISPLTPSNTARTAAMLPIVEGVAQAYKVEKGKSNFGRALFLANTYASSITAGGFQTATIPNPISIGLIAAAVGTTTIGTTWGFWTLAALPTTILVLLGTAFILCRMFKPEMKSIPGGVEYVNTELEKMGPLSRQEIKALIYFVMALVLWSTDALHHFSSAMIAFLVSAFILAPRIGVLTWKQTERSIPWELFVYFGGVITLSKALIATDAFAWVITTGMQSLGLDGVGMLPLMIGLMGFTIFSHIIWSTTTAMGGVMIPIYIGMASAFNFPVVAFVLPQAILIGYALFLPFNTMGNIIMFGAGYYTVTEQLKSSLLIGLMAWALWAVTAVVWFPMIGLY</sequence>
<dbReference type="PIRSF" id="PIRSF002457">
    <property type="entry name" value="DASS"/>
    <property type="match status" value="1"/>
</dbReference>
<feature type="transmembrane region" description="Helical" evidence="6">
    <location>
        <begin position="480"/>
        <end position="502"/>
    </location>
</feature>
<comment type="similarity">
    <text evidence="2">Belongs to the SLC13A/DASS transporter (TC 2.A.47) family. DIT1 subfamily.</text>
</comment>
<dbReference type="Proteomes" id="UP000190027">
    <property type="component" value="Unassembled WGS sequence"/>
</dbReference>
<dbReference type="InterPro" id="IPR030676">
    <property type="entry name" value="CitT-rel"/>
</dbReference>
<feature type="transmembrane region" description="Helical" evidence="6">
    <location>
        <begin position="393"/>
        <end position="412"/>
    </location>
</feature>
<dbReference type="NCBIfam" id="TIGR00785">
    <property type="entry name" value="dass"/>
    <property type="match status" value="1"/>
</dbReference>
<evidence type="ECO:0000256" key="4">
    <source>
        <dbReference type="ARBA" id="ARBA00022989"/>
    </source>
</evidence>
<feature type="transmembrane region" description="Helical" evidence="6">
    <location>
        <begin position="358"/>
        <end position="381"/>
    </location>
</feature>
<feature type="transmembrane region" description="Helical" evidence="6">
    <location>
        <begin position="153"/>
        <end position="171"/>
    </location>
</feature>
<evidence type="ECO:0000313" key="7">
    <source>
        <dbReference type="EMBL" id="SKA71477.1"/>
    </source>
</evidence>
<proteinExistence type="inferred from homology"/>
<feature type="transmembrane region" description="Helical" evidence="6">
    <location>
        <begin position="57"/>
        <end position="90"/>
    </location>
</feature>
<accession>A0A1T4W2Q3</accession>
<gene>
    <name evidence="7" type="ORF">SAMN02745704_00148</name>
</gene>
<comment type="subcellular location">
    <subcellularLocation>
        <location evidence="1">Membrane</location>
        <topology evidence="1">Multi-pass membrane protein</topology>
    </subcellularLocation>
</comment>
<keyword evidence="3 6" id="KW-0812">Transmembrane</keyword>
<feature type="transmembrane region" description="Helical" evidence="6">
    <location>
        <begin position="110"/>
        <end position="132"/>
    </location>
</feature>
<dbReference type="InterPro" id="IPR001898">
    <property type="entry name" value="SLC13A/DASS"/>
</dbReference>
<evidence type="ECO:0000256" key="5">
    <source>
        <dbReference type="ARBA" id="ARBA00023136"/>
    </source>
</evidence>
<feature type="transmembrane region" description="Helical" evidence="6">
    <location>
        <begin position="424"/>
        <end position="443"/>
    </location>
</feature>
<keyword evidence="4 6" id="KW-1133">Transmembrane helix</keyword>
<evidence type="ECO:0000256" key="2">
    <source>
        <dbReference type="ARBA" id="ARBA00007349"/>
    </source>
</evidence>
<evidence type="ECO:0000256" key="1">
    <source>
        <dbReference type="ARBA" id="ARBA00004141"/>
    </source>
</evidence>
<feature type="transmembrane region" description="Helical" evidence="6">
    <location>
        <begin position="327"/>
        <end position="346"/>
    </location>
</feature>
<dbReference type="PANTHER" id="PTHR42826">
    <property type="entry name" value="DICARBOXYLATE TRANSPORTER 2.1, CHLOROPLASTIC"/>
    <property type="match status" value="1"/>
</dbReference>
<dbReference type="GO" id="GO:0016020">
    <property type="term" value="C:membrane"/>
    <property type="evidence" value="ECO:0007669"/>
    <property type="project" value="UniProtKB-SubCell"/>
</dbReference>
<organism evidence="7 8">
    <name type="scientific">Paucidesulfovibrio gracilis DSM 16080</name>
    <dbReference type="NCBI Taxonomy" id="1121449"/>
    <lineage>
        <taxon>Bacteria</taxon>
        <taxon>Pseudomonadati</taxon>
        <taxon>Thermodesulfobacteriota</taxon>
        <taxon>Desulfovibrionia</taxon>
        <taxon>Desulfovibrionales</taxon>
        <taxon>Desulfovibrionaceae</taxon>
        <taxon>Paucidesulfovibrio</taxon>
    </lineage>
</organism>
<feature type="transmembrane region" description="Helical" evidence="6">
    <location>
        <begin position="29"/>
        <end position="45"/>
    </location>
</feature>
<dbReference type="STRING" id="1121449.SAMN02745704_00148"/>
<keyword evidence="5 6" id="KW-0472">Membrane</keyword>
<name>A0A1T4W2Q3_9BACT</name>
<dbReference type="GO" id="GO:0022857">
    <property type="term" value="F:transmembrane transporter activity"/>
    <property type="evidence" value="ECO:0007669"/>
    <property type="project" value="InterPro"/>
</dbReference>
<evidence type="ECO:0000256" key="3">
    <source>
        <dbReference type="ARBA" id="ARBA00022692"/>
    </source>
</evidence>